<proteinExistence type="predicted"/>
<evidence type="ECO:0000256" key="1">
    <source>
        <dbReference type="SAM" id="MobiDB-lite"/>
    </source>
</evidence>
<feature type="region of interest" description="Disordered" evidence="1">
    <location>
        <begin position="80"/>
        <end position="104"/>
    </location>
</feature>
<evidence type="ECO:0000313" key="2">
    <source>
        <dbReference type="EMBL" id="PLN77380.1"/>
    </source>
</evidence>
<dbReference type="EMBL" id="KZ559597">
    <property type="protein sequence ID" value="PLN77380.1"/>
    <property type="molecule type" value="Genomic_DNA"/>
</dbReference>
<protein>
    <submittedName>
        <fullName evidence="2">Uncharacterized protein</fullName>
    </submittedName>
</protein>
<organism evidence="2 3">
    <name type="scientific">Aspergillus taichungensis</name>
    <dbReference type="NCBI Taxonomy" id="482145"/>
    <lineage>
        <taxon>Eukaryota</taxon>
        <taxon>Fungi</taxon>
        <taxon>Dikarya</taxon>
        <taxon>Ascomycota</taxon>
        <taxon>Pezizomycotina</taxon>
        <taxon>Eurotiomycetes</taxon>
        <taxon>Eurotiomycetidae</taxon>
        <taxon>Eurotiales</taxon>
        <taxon>Aspergillaceae</taxon>
        <taxon>Aspergillus</taxon>
        <taxon>Aspergillus subgen. Circumdati</taxon>
    </lineage>
</organism>
<dbReference type="OrthoDB" id="2537141at2759"/>
<reference evidence="3" key="1">
    <citation type="submission" date="2017-12" db="EMBL/GenBank/DDBJ databases">
        <authorList>
            <consortium name="DOE Joint Genome Institute"/>
            <person name="Mondo S.J."/>
            <person name="Kjaerbolling I."/>
            <person name="Vesth T.C."/>
            <person name="Frisvad J.C."/>
            <person name="Nybo J.L."/>
            <person name="Theobald S."/>
            <person name="Kuo A."/>
            <person name="Bowyer P."/>
            <person name="Matsuda Y."/>
            <person name="Lyhne E.K."/>
            <person name="Kogle M.E."/>
            <person name="Clum A."/>
            <person name="Lipzen A."/>
            <person name="Salamov A."/>
            <person name="Ngan C.Y."/>
            <person name="Daum C."/>
            <person name="Chiniquy J."/>
            <person name="Barry K."/>
            <person name="LaButti K."/>
            <person name="Haridas S."/>
            <person name="Simmons B.A."/>
            <person name="Magnuson J.K."/>
            <person name="Mortensen U.H."/>
            <person name="Larsen T.O."/>
            <person name="Grigoriev I.V."/>
            <person name="Baker S.E."/>
            <person name="Andersen M.R."/>
            <person name="Nordberg H.P."/>
            <person name="Cantor M.N."/>
            <person name="Hua S.X."/>
        </authorList>
    </citation>
    <scope>NUCLEOTIDE SEQUENCE [LARGE SCALE GENOMIC DNA]</scope>
    <source>
        <strain evidence="3">IBT 19404</strain>
    </source>
</reference>
<evidence type="ECO:0000313" key="3">
    <source>
        <dbReference type="Proteomes" id="UP000235023"/>
    </source>
</evidence>
<sequence>MEFASRNCIHEWLSKTEDCYGQPSLVRRPLSGLQSAGVSSSLLDVSSVESAPVTKSVHVRYKTSSCAAESSPSKVAWRSADCREESGRHKASPKSLRTDRGRIA</sequence>
<gene>
    <name evidence="2" type="ORF">BDW42DRAFT_5272</name>
</gene>
<dbReference type="AlphaFoldDB" id="A0A2J5HK10"/>
<name>A0A2J5HK10_9EURO</name>
<keyword evidence="3" id="KW-1185">Reference proteome</keyword>
<dbReference type="Proteomes" id="UP000235023">
    <property type="component" value="Unassembled WGS sequence"/>
</dbReference>
<accession>A0A2J5HK10</accession>